<accession>A0ABV0W2C5</accession>
<keyword evidence="2" id="KW-1185">Reference proteome</keyword>
<evidence type="ECO:0000313" key="2">
    <source>
        <dbReference type="Proteomes" id="UP001444071"/>
    </source>
</evidence>
<comment type="caution">
    <text evidence="1">The sequence shown here is derived from an EMBL/GenBank/DDBJ whole genome shotgun (WGS) entry which is preliminary data.</text>
</comment>
<dbReference type="Proteomes" id="UP001444071">
    <property type="component" value="Unassembled WGS sequence"/>
</dbReference>
<organism evidence="1 2">
    <name type="scientific">Xenotaenia resolanae</name>
    <dbReference type="NCBI Taxonomy" id="208358"/>
    <lineage>
        <taxon>Eukaryota</taxon>
        <taxon>Metazoa</taxon>
        <taxon>Chordata</taxon>
        <taxon>Craniata</taxon>
        <taxon>Vertebrata</taxon>
        <taxon>Euteleostomi</taxon>
        <taxon>Actinopterygii</taxon>
        <taxon>Neopterygii</taxon>
        <taxon>Teleostei</taxon>
        <taxon>Neoteleostei</taxon>
        <taxon>Acanthomorphata</taxon>
        <taxon>Ovalentaria</taxon>
        <taxon>Atherinomorphae</taxon>
        <taxon>Cyprinodontiformes</taxon>
        <taxon>Goodeidae</taxon>
        <taxon>Xenotaenia</taxon>
    </lineage>
</organism>
<proteinExistence type="predicted"/>
<protein>
    <submittedName>
        <fullName evidence="1">Uncharacterized protein</fullName>
    </submittedName>
</protein>
<reference evidence="1 2" key="1">
    <citation type="submission" date="2021-06" db="EMBL/GenBank/DDBJ databases">
        <authorList>
            <person name="Palmer J.M."/>
        </authorList>
    </citation>
    <scope>NUCLEOTIDE SEQUENCE [LARGE SCALE GENOMIC DNA]</scope>
    <source>
        <strain evidence="1 2">XR_2019</strain>
        <tissue evidence="1">Muscle</tissue>
    </source>
</reference>
<feature type="non-terminal residue" evidence="1">
    <location>
        <position position="1"/>
    </location>
</feature>
<sequence length="59" mass="6252">STNQTPALISSLPISELGLRQASSLAELDGCHRRHTHMAVLIGGRGERGRRTITATDAA</sequence>
<gene>
    <name evidence="1" type="ORF">XENORESO_008272</name>
</gene>
<dbReference type="EMBL" id="JAHRIM010022659">
    <property type="protein sequence ID" value="MEQ2263480.1"/>
    <property type="molecule type" value="Genomic_DNA"/>
</dbReference>
<name>A0ABV0W2C5_9TELE</name>
<evidence type="ECO:0000313" key="1">
    <source>
        <dbReference type="EMBL" id="MEQ2263480.1"/>
    </source>
</evidence>